<sequence length="122" mass="13700">MSLLSGTNLTKTWMFWQSLHGPFDLYKACSVSQLYLHISLRQAIYYIEAMGLDKLAEINWVTLDRKIKSLGLKLAHHNGQQLISAISMGALGSAASFVDSDFKKLPNKVKSKIKNSQMQARL</sequence>
<organism evidence="1 2">
    <name type="scientific">Shewanella electrodiphila</name>
    <dbReference type="NCBI Taxonomy" id="934143"/>
    <lineage>
        <taxon>Bacteria</taxon>
        <taxon>Pseudomonadati</taxon>
        <taxon>Pseudomonadota</taxon>
        <taxon>Gammaproteobacteria</taxon>
        <taxon>Alteromonadales</taxon>
        <taxon>Shewanellaceae</taxon>
        <taxon>Shewanella</taxon>
    </lineage>
</organism>
<comment type="caution">
    <text evidence="1">The sequence shown here is derived from an EMBL/GenBank/DDBJ whole genome shotgun (WGS) entry which is preliminary data.</text>
</comment>
<name>A0ABT0KSY9_9GAMM</name>
<evidence type="ECO:0000313" key="2">
    <source>
        <dbReference type="Proteomes" id="UP001202134"/>
    </source>
</evidence>
<dbReference type="RefSeq" id="WP_248956515.1">
    <property type="nucleotide sequence ID" value="NZ_JAKIKU010000010.1"/>
</dbReference>
<dbReference type="Proteomes" id="UP001202134">
    <property type="component" value="Unassembled WGS sequence"/>
</dbReference>
<protein>
    <submittedName>
        <fullName evidence="1">Uncharacterized protein</fullName>
    </submittedName>
</protein>
<keyword evidence="2" id="KW-1185">Reference proteome</keyword>
<dbReference type="EMBL" id="JAKIKU010000010">
    <property type="protein sequence ID" value="MCL1046981.1"/>
    <property type="molecule type" value="Genomic_DNA"/>
</dbReference>
<proteinExistence type="predicted"/>
<reference evidence="1 2" key="1">
    <citation type="submission" date="2022-01" db="EMBL/GenBank/DDBJ databases">
        <title>Whole genome-based taxonomy of the Shewanellaceae.</title>
        <authorList>
            <person name="Martin-Rodriguez A.J."/>
        </authorList>
    </citation>
    <scope>NUCLEOTIDE SEQUENCE [LARGE SCALE GENOMIC DNA]</scope>
    <source>
        <strain evidence="1 2">DSM 24955</strain>
    </source>
</reference>
<accession>A0ABT0KSY9</accession>
<gene>
    <name evidence="1" type="ORF">L2737_16910</name>
</gene>
<evidence type="ECO:0000313" key="1">
    <source>
        <dbReference type="EMBL" id="MCL1046981.1"/>
    </source>
</evidence>